<dbReference type="EMBL" id="BSYA01000023">
    <property type="protein sequence ID" value="GMG26085.1"/>
    <property type="molecule type" value="Genomic_DNA"/>
</dbReference>
<dbReference type="AlphaFoldDB" id="A0AAN5BUP2"/>
<feature type="region of interest" description="Disordered" evidence="1">
    <location>
        <begin position="90"/>
        <end position="109"/>
    </location>
</feature>
<organism evidence="2 3">
    <name type="scientific">Aspergillus oryzae</name>
    <name type="common">Yellow koji mold</name>
    <dbReference type="NCBI Taxonomy" id="5062"/>
    <lineage>
        <taxon>Eukaryota</taxon>
        <taxon>Fungi</taxon>
        <taxon>Dikarya</taxon>
        <taxon>Ascomycota</taxon>
        <taxon>Pezizomycotina</taxon>
        <taxon>Eurotiomycetes</taxon>
        <taxon>Eurotiomycetidae</taxon>
        <taxon>Eurotiales</taxon>
        <taxon>Aspergillaceae</taxon>
        <taxon>Aspergillus</taxon>
        <taxon>Aspergillus subgen. Circumdati</taxon>
    </lineage>
</organism>
<dbReference type="Proteomes" id="UP001165205">
    <property type="component" value="Unassembled WGS sequence"/>
</dbReference>
<sequence>MSVNNHSGRLLMRRPAYGIGDSEIWSDRRQVHKSHGLNGNMPSLSSAKEDEYSSLSYTTSTLIDAVAHRNNPGSPRPTARSSLVILKSHMARASARQRHPLSQGAGYAPSTSRTICSSHQAYQYTYGACVDPGPESR</sequence>
<name>A0AAN5BUP2_ASPOZ</name>
<comment type="caution">
    <text evidence="2">The sequence shown here is derived from an EMBL/GenBank/DDBJ whole genome shotgun (WGS) entry which is preliminary data.</text>
</comment>
<accession>A0AAN5BUP2</accession>
<gene>
    <name evidence="2" type="ORF">Aory04_000298900</name>
</gene>
<proteinExistence type="predicted"/>
<evidence type="ECO:0000313" key="2">
    <source>
        <dbReference type="EMBL" id="GMG26085.1"/>
    </source>
</evidence>
<evidence type="ECO:0000313" key="3">
    <source>
        <dbReference type="Proteomes" id="UP001165205"/>
    </source>
</evidence>
<evidence type="ECO:0000256" key="1">
    <source>
        <dbReference type="SAM" id="MobiDB-lite"/>
    </source>
</evidence>
<reference evidence="2" key="1">
    <citation type="submission" date="2023-04" db="EMBL/GenBank/DDBJ databases">
        <title>Aspergillus oryzae NBRC 4228.</title>
        <authorList>
            <person name="Ichikawa N."/>
            <person name="Sato H."/>
            <person name="Tonouchi N."/>
        </authorList>
    </citation>
    <scope>NUCLEOTIDE SEQUENCE</scope>
    <source>
        <strain evidence="2">NBRC 4228</strain>
    </source>
</reference>
<protein>
    <submittedName>
        <fullName evidence="2">Unnamed protein product</fullName>
    </submittedName>
</protein>